<organism evidence="1 2">
    <name type="scientific">Kribbella flavida (strain DSM 17836 / JCM 10339 / NBRC 14399)</name>
    <dbReference type="NCBI Taxonomy" id="479435"/>
    <lineage>
        <taxon>Bacteria</taxon>
        <taxon>Bacillati</taxon>
        <taxon>Actinomycetota</taxon>
        <taxon>Actinomycetes</taxon>
        <taxon>Propionibacteriales</taxon>
        <taxon>Kribbellaceae</taxon>
        <taxon>Kribbella</taxon>
    </lineage>
</organism>
<dbReference type="HOGENOM" id="CLU_067079_1_0_11"/>
<dbReference type="RefSeq" id="WP_012923365.1">
    <property type="nucleotide sequence ID" value="NC_013729.1"/>
</dbReference>
<proteinExistence type="predicted"/>
<dbReference type="Pfam" id="PF04672">
    <property type="entry name" value="Methyltransf_19"/>
    <property type="match status" value="1"/>
</dbReference>
<name>D2PQA9_KRIFD</name>
<evidence type="ECO:0000313" key="1">
    <source>
        <dbReference type="EMBL" id="ADB34811.1"/>
    </source>
</evidence>
<protein>
    <recommendedName>
        <fullName evidence="3">S-adenosyl methyltransferase</fullName>
    </recommendedName>
</protein>
<dbReference type="STRING" id="479435.Kfla_5807"/>
<reference evidence="2" key="1">
    <citation type="submission" date="2009-09" db="EMBL/GenBank/DDBJ databases">
        <title>The complete genome of Kribbella flavida DSM 17836.</title>
        <authorList>
            <consortium name="US DOE Joint Genome Institute (JGI-PGF)"/>
            <person name="Lucas S."/>
            <person name="Copeland A."/>
            <person name="Lapidus A."/>
            <person name="Glavina del Rio T."/>
            <person name="Dalin E."/>
            <person name="Tice H."/>
            <person name="Bruce D."/>
            <person name="Goodwin L."/>
            <person name="Pitluck S."/>
            <person name="Kyrpides N."/>
            <person name="Mavromatis K."/>
            <person name="Ivanova N."/>
            <person name="Saunders E."/>
            <person name="Brettin T."/>
            <person name="Detter J.C."/>
            <person name="Han C."/>
            <person name="Larimer F."/>
            <person name="Land M."/>
            <person name="Hauser L."/>
            <person name="Markowitz V."/>
            <person name="Cheng J.-F."/>
            <person name="Hugenholtz P."/>
            <person name="Woyke T."/>
            <person name="Wu D."/>
            <person name="Pukall R."/>
            <person name="Klenk H.-P."/>
            <person name="Eisen J.A."/>
        </authorList>
    </citation>
    <scope>NUCLEOTIDE SEQUENCE [LARGE SCALE GENOMIC DNA]</scope>
    <source>
        <strain evidence="2">DSM 17836 / JCM 10339 / NBRC 14399</strain>
    </source>
</reference>
<sequence>MADGGGRAFLPDVDTSRPNAARVYDLLLGGKNCFEVDRRLHHKLLEVAPDVPAVAQQNRLWLGRAVELMVGEGGVDQFLDLGCGLPTAENTHQVVRRLSPDATVVYVDNDPTVITHGQALLDDERTTHFVAADLTEPGAVLADPDVAVVLDLTRPVGVLLGLVLHHVPGHADARQALHGYWSSVPSGSYLAITHPANPRDGSPLADFSATVEQVLRPAVPSIAFRTPAEIAALLEGIDLHPPGLASLADWAAAHAAASDDARSDDSPVDDSPSGALHLVLAALARKP</sequence>
<dbReference type="eggNOG" id="COG4106">
    <property type="taxonomic scope" value="Bacteria"/>
</dbReference>
<dbReference type="SUPFAM" id="SSF53335">
    <property type="entry name" value="S-adenosyl-L-methionine-dependent methyltransferases"/>
    <property type="match status" value="1"/>
</dbReference>
<keyword evidence="2" id="KW-1185">Reference proteome</keyword>
<accession>D2PQA9</accession>
<dbReference type="KEGG" id="kfl:Kfla_5807"/>
<dbReference type="InterPro" id="IPR006764">
    <property type="entry name" value="SAM_dep_MeTrfase_SAV2177_type"/>
</dbReference>
<dbReference type="OrthoDB" id="3815449at2"/>
<dbReference type="PIRSF" id="PIRSF017393">
    <property type="entry name" value="MTase_SAV2177"/>
    <property type="match status" value="1"/>
</dbReference>
<evidence type="ECO:0000313" key="2">
    <source>
        <dbReference type="Proteomes" id="UP000007967"/>
    </source>
</evidence>
<dbReference type="AlphaFoldDB" id="D2PQA9"/>
<dbReference type="EMBL" id="CP001736">
    <property type="protein sequence ID" value="ADB34811.1"/>
    <property type="molecule type" value="Genomic_DNA"/>
</dbReference>
<dbReference type="Proteomes" id="UP000007967">
    <property type="component" value="Chromosome"/>
</dbReference>
<dbReference type="Gene3D" id="3.40.50.150">
    <property type="entry name" value="Vaccinia Virus protein VP39"/>
    <property type="match status" value="1"/>
</dbReference>
<reference evidence="1 2" key="2">
    <citation type="journal article" date="2010" name="Stand. Genomic Sci.">
        <title>Complete genome sequence of Kribbella flavida type strain (IFO 14399).</title>
        <authorList>
            <person name="Pukall R."/>
            <person name="Lapidus A."/>
            <person name="Glavina Del Rio T."/>
            <person name="Copeland A."/>
            <person name="Tice H."/>
            <person name="Cheng J.-F."/>
            <person name="Lucas S."/>
            <person name="Chen F."/>
            <person name="Nolan M."/>
            <person name="LaButti K."/>
            <person name="Pati A."/>
            <person name="Ivanova N."/>
            <person name="Mavrommatis K."/>
            <person name="Mikhailova N."/>
            <person name="Pitluck S."/>
            <person name="Bruce D."/>
            <person name="Goodwin L."/>
            <person name="Land M."/>
            <person name="Hauser L."/>
            <person name="Chang Y.-J."/>
            <person name="Jeffries C.D."/>
            <person name="Chen A."/>
            <person name="Palaniappan K."/>
            <person name="Chain P."/>
            <person name="Rohde M."/>
            <person name="Goeker M."/>
            <person name="Bristow J."/>
            <person name="Eisen J.A."/>
            <person name="Markowitz V."/>
            <person name="Hugenholtz P."/>
            <person name="Kyrpides N.C."/>
            <person name="Klenk H.-P."/>
            <person name="Brettin T."/>
        </authorList>
    </citation>
    <scope>NUCLEOTIDE SEQUENCE [LARGE SCALE GENOMIC DNA]</scope>
    <source>
        <strain evidence="2">DSM 17836 / JCM 10339 / NBRC 14399</strain>
    </source>
</reference>
<evidence type="ECO:0008006" key="3">
    <source>
        <dbReference type="Google" id="ProtNLM"/>
    </source>
</evidence>
<dbReference type="InterPro" id="IPR029063">
    <property type="entry name" value="SAM-dependent_MTases_sf"/>
</dbReference>
<gene>
    <name evidence="1" type="ordered locus">Kfla_5807</name>
</gene>